<dbReference type="SUPFAM" id="SSF52540">
    <property type="entry name" value="P-loop containing nucleoside triphosphate hydrolases"/>
    <property type="match status" value="1"/>
</dbReference>
<protein>
    <recommendedName>
        <fullName evidence="7">Replication factor C subunit 2</fullName>
    </recommendedName>
</protein>
<feature type="domain" description="AAA+ ATPase" evidence="11">
    <location>
        <begin position="107"/>
        <end position="233"/>
    </location>
</feature>
<dbReference type="NCBIfam" id="NF001679">
    <property type="entry name" value="PRK00440.1"/>
    <property type="match status" value="1"/>
</dbReference>
<dbReference type="CDD" id="cd18140">
    <property type="entry name" value="HLD_clamp_RFC"/>
    <property type="match status" value="1"/>
</dbReference>
<dbReference type="InterPro" id="IPR047854">
    <property type="entry name" value="RFC_lid"/>
</dbReference>
<sequence length="393" mass="43746">MLQTAPRAARAPPPLQTRRAERASHTNHTKTKTVQRPFLERPAFSEVDAVGPRFPLAGPAGRQAFHDNLRFPQPLARVEKYRPVKLNEIVGNEDTVSRLEVFAREGNVPNIIIAGPPGTGKTTSILCLARALLGPAFKDAVLELNASNDRGIDVVRNKIKMFAQQKVTLPKGRHKIIILDEADSMTDGAQQALRRTMEIYSKTTRFALACNASDKIIEPIQSRCAVLRYTKLSDAQVLARLLTVLEQEKVPYTDDGLEAVIFTAQGDMRQALNNVQSTFSGFGFINSENVFKVCDEPHPLLVKEMIQHCVNANIDDAYKILAHLWHLGYSPEDIIGNIFRVCKTFQMAEYLKLEFIKEIGYTHMKIAEGVNSLLQMAGLLARLCQKTMAPVAS</sequence>
<gene>
    <name evidence="13" type="primary">RFC2</name>
</gene>
<dbReference type="RefSeq" id="XP_030872656.1">
    <property type="nucleotide sequence ID" value="XM_031016796.1"/>
</dbReference>
<dbReference type="GO" id="GO:0016887">
    <property type="term" value="F:ATP hydrolysis activity"/>
    <property type="evidence" value="ECO:0007669"/>
    <property type="project" value="InterPro"/>
</dbReference>
<dbReference type="Gene3D" id="1.10.8.60">
    <property type="match status" value="1"/>
</dbReference>
<evidence type="ECO:0000256" key="9">
    <source>
        <dbReference type="ARBA" id="ARBA00064114"/>
    </source>
</evidence>
<evidence type="ECO:0000256" key="4">
    <source>
        <dbReference type="ARBA" id="ARBA00022741"/>
    </source>
</evidence>
<evidence type="ECO:0000256" key="7">
    <source>
        <dbReference type="ARBA" id="ARBA00040745"/>
    </source>
</evidence>
<dbReference type="Pfam" id="PF00004">
    <property type="entry name" value="AAA"/>
    <property type="match status" value="1"/>
</dbReference>
<dbReference type="PANTHER" id="PTHR11669:SF5">
    <property type="entry name" value="REPLICATION FACTOR C SUBUNIT 2"/>
    <property type="match status" value="1"/>
</dbReference>
<comment type="function">
    <text evidence="8">Subunit of the replication factor C (RFC) complex which acts during elongation of primed DNA templates by DNA polymerases delta and epsilon, and is necessary for ATP-dependent loading of proliferating cell nuclear antigen (PCNA) onto primed DNA. This subunit binds ATP.</text>
</comment>
<dbReference type="Gene3D" id="1.20.272.10">
    <property type="match status" value="1"/>
</dbReference>
<dbReference type="GO" id="GO:0006261">
    <property type="term" value="P:DNA-templated DNA replication"/>
    <property type="evidence" value="ECO:0007669"/>
    <property type="project" value="TreeGrafter"/>
</dbReference>
<dbReference type="InterPro" id="IPR003593">
    <property type="entry name" value="AAA+_ATPase"/>
</dbReference>
<dbReference type="GO" id="GO:0005634">
    <property type="term" value="C:nucleus"/>
    <property type="evidence" value="ECO:0007669"/>
    <property type="project" value="UniProtKB-SubCell"/>
</dbReference>
<dbReference type="InterPro" id="IPR050238">
    <property type="entry name" value="DNA_Rep/Repair_Clamp_Loader"/>
</dbReference>
<evidence type="ECO:0000259" key="11">
    <source>
        <dbReference type="SMART" id="SM00382"/>
    </source>
</evidence>
<keyword evidence="5" id="KW-0067">ATP-binding</keyword>
<keyword evidence="4" id="KW-0547">Nucleotide-binding</keyword>
<feature type="region of interest" description="Disordered" evidence="10">
    <location>
        <begin position="1"/>
        <end position="36"/>
    </location>
</feature>
<evidence type="ECO:0000256" key="8">
    <source>
        <dbReference type="ARBA" id="ARBA00053246"/>
    </source>
</evidence>
<dbReference type="CTD" id="5982"/>
<dbReference type="SUPFAM" id="SSF48019">
    <property type="entry name" value="post-AAA+ oligomerization domain-like"/>
    <property type="match status" value="1"/>
</dbReference>
<dbReference type="GO" id="GO:0005663">
    <property type="term" value="C:DNA replication factor C complex"/>
    <property type="evidence" value="ECO:0007669"/>
    <property type="project" value="TreeGrafter"/>
</dbReference>
<dbReference type="Pfam" id="PF08542">
    <property type="entry name" value="Rep_fac_C"/>
    <property type="match status" value="1"/>
</dbReference>
<comment type="similarity">
    <text evidence="2">Belongs to the activator 1 small subunits family.</text>
</comment>
<comment type="subunit">
    <text evidence="9">Subunit of the RFC complex, an heteropentameric complex consisting of a large subunit RFC1 and four small subunits RFC2, RFC3, RFC4 and RFC5; the RFC complex interacts with PCNA. Forms an heterotetrameric complex with RFC3, RFC4 and RFC5; this complex has ATPase activity but is not stimulated by PCNA. The heterotetramer of subunits RFC2, RFC3, RFC4 and RFC5 interacts with RAD17. RFC2 also interacts with PRKAR1A; the complex may be involved in cell survival. Interacts with DDX11.</text>
</comment>
<organism evidence="12 13">
    <name type="scientific">Leptonychotes weddellii</name>
    <name type="common">Weddell seal</name>
    <name type="synonym">Otaria weddellii</name>
    <dbReference type="NCBI Taxonomy" id="9713"/>
    <lineage>
        <taxon>Eukaryota</taxon>
        <taxon>Metazoa</taxon>
        <taxon>Chordata</taxon>
        <taxon>Craniata</taxon>
        <taxon>Vertebrata</taxon>
        <taxon>Euteleostomi</taxon>
        <taxon>Mammalia</taxon>
        <taxon>Eutheria</taxon>
        <taxon>Laurasiatheria</taxon>
        <taxon>Carnivora</taxon>
        <taxon>Caniformia</taxon>
        <taxon>Pinnipedia</taxon>
        <taxon>Phocidae</taxon>
        <taxon>Monachinae</taxon>
        <taxon>Lobodontini</taxon>
        <taxon>Leptonychotes</taxon>
    </lineage>
</organism>
<accession>A0A7F8PWF9</accession>
<proteinExistence type="inferred from homology"/>
<dbReference type="GO" id="GO:0003689">
    <property type="term" value="F:DNA clamp loader activity"/>
    <property type="evidence" value="ECO:0007669"/>
    <property type="project" value="TreeGrafter"/>
</dbReference>
<evidence type="ECO:0000256" key="3">
    <source>
        <dbReference type="ARBA" id="ARBA00022705"/>
    </source>
</evidence>
<dbReference type="SMART" id="SM00382">
    <property type="entry name" value="AAA"/>
    <property type="match status" value="1"/>
</dbReference>
<comment type="subcellular location">
    <subcellularLocation>
        <location evidence="1">Nucleus</location>
    </subcellularLocation>
</comment>
<feature type="compositionally biased region" description="Low complexity" evidence="10">
    <location>
        <begin position="1"/>
        <end position="10"/>
    </location>
</feature>
<dbReference type="InterPro" id="IPR027417">
    <property type="entry name" value="P-loop_NTPase"/>
</dbReference>
<dbReference type="AlphaFoldDB" id="A0A7F8PWF9"/>
<dbReference type="InterPro" id="IPR003959">
    <property type="entry name" value="ATPase_AAA_core"/>
</dbReference>
<evidence type="ECO:0000313" key="13">
    <source>
        <dbReference type="RefSeq" id="XP_030872656.1"/>
    </source>
</evidence>
<evidence type="ECO:0000256" key="6">
    <source>
        <dbReference type="ARBA" id="ARBA00023242"/>
    </source>
</evidence>
<evidence type="ECO:0000313" key="12">
    <source>
        <dbReference type="Proteomes" id="UP000245341"/>
    </source>
</evidence>
<dbReference type="OrthoDB" id="4199794at2759"/>
<dbReference type="GO" id="GO:0006281">
    <property type="term" value="P:DNA repair"/>
    <property type="evidence" value="ECO:0007669"/>
    <property type="project" value="TreeGrafter"/>
</dbReference>
<keyword evidence="6" id="KW-0539">Nucleus</keyword>
<dbReference type="Proteomes" id="UP000245341">
    <property type="component" value="Unplaced"/>
</dbReference>
<reference evidence="13" key="1">
    <citation type="submission" date="2025-08" db="UniProtKB">
        <authorList>
            <consortium name="RefSeq"/>
        </authorList>
    </citation>
    <scope>IDENTIFICATION</scope>
    <source>
        <tissue evidence="13">Liver</tissue>
    </source>
</reference>
<keyword evidence="3" id="KW-0235">DNA replication</keyword>
<dbReference type="FunFam" id="3.40.50.300:FF:000107">
    <property type="entry name" value="Replication factor C subunit 4"/>
    <property type="match status" value="1"/>
</dbReference>
<dbReference type="GO" id="GO:0005524">
    <property type="term" value="F:ATP binding"/>
    <property type="evidence" value="ECO:0007669"/>
    <property type="project" value="UniProtKB-KW"/>
</dbReference>
<dbReference type="InterPro" id="IPR013748">
    <property type="entry name" value="Rep_factorC_C"/>
</dbReference>
<dbReference type="FunFam" id="1.20.272.10:FF:000006">
    <property type="entry name" value="Replication factor C subunit 2"/>
    <property type="match status" value="1"/>
</dbReference>
<dbReference type="CDD" id="cd00009">
    <property type="entry name" value="AAA"/>
    <property type="match status" value="1"/>
</dbReference>
<keyword evidence="12" id="KW-1185">Reference proteome</keyword>
<dbReference type="PANTHER" id="PTHR11669">
    <property type="entry name" value="REPLICATION FACTOR C / DNA POLYMERASE III GAMMA-TAU SUBUNIT"/>
    <property type="match status" value="1"/>
</dbReference>
<evidence type="ECO:0000256" key="2">
    <source>
        <dbReference type="ARBA" id="ARBA00005378"/>
    </source>
</evidence>
<evidence type="ECO:0000256" key="5">
    <source>
        <dbReference type="ARBA" id="ARBA00022840"/>
    </source>
</evidence>
<dbReference type="GeneID" id="102734513"/>
<evidence type="ECO:0000256" key="1">
    <source>
        <dbReference type="ARBA" id="ARBA00004123"/>
    </source>
</evidence>
<dbReference type="FunFam" id="1.10.8.60:FF:000012">
    <property type="entry name" value="Replication factor C subunit 4"/>
    <property type="match status" value="1"/>
</dbReference>
<name>A0A7F8PWF9_LEPWE</name>
<evidence type="ECO:0000256" key="10">
    <source>
        <dbReference type="SAM" id="MobiDB-lite"/>
    </source>
</evidence>
<dbReference type="InterPro" id="IPR008921">
    <property type="entry name" value="DNA_pol3_clamp-load_cplx_C"/>
</dbReference>
<dbReference type="GO" id="GO:0003677">
    <property type="term" value="F:DNA binding"/>
    <property type="evidence" value="ECO:0007669"/>
    <property type="project" value="InterPro"/>
</dbReference>
<dbReference type="Gene3D" id="3.40.50.300">
    <property type="entry name" value="P-loop containing nucleotide triphosphate hydrolases"/>
    <property type="match status" value="1"/>
</dbReference>